<dbReference type="Gene3D" id="2.120.10.30">
    <property type="entry name" value="TolB, C-terminal domain"/>
    <property type="match status" value="1"/>
</dbReference>
<reference evidence="3 4" key="1">
    <citation type="submission" date="2018-03" db="EMBL/GenBank/DDBJ databases">
        <title>Bioinformatic expansion and discovery of thiopeptide antibiotics.</title>
        <authorList>
            <person name="Schwalen C.J."/>
            <person name="Hudson G.A."/>
            <person name="Mitchell D.A."/>
        </authorList>
    </citation>
    <scope>NUCLEOTIDE SEQUENCE [LARGE SCALE GENOMIC DNA]</scope>
    <source>
        <strain evidence="3 4">NRRL 8041</strain>
    </source>
</reference>
<evidence type="ECO:0000256" key="2">
    <source>
        <dbReference type="SAM" id="SignalP"/>
    </source>
</evidence>
<evidence type="ECO:0000313" key="3">
    <source>
        <dbReference type="EMBL" id="PYC68918.1"/>
    </source>
</evidence>
<feature type="region of interest" description="Disordered" evidence="1">
    <location>
        <begin position="41"/>
        <end position="93"/>
    </location>
</feature>
<feature type="compositionally biased region" description="Low complexity" evidence="1">
    <location>
        <begin position="73"/>
        <end position="93"/>
    </location>
</feature>
<dbReference type="SUPFAM" id="SSF69304">
    <property type="entry name" value="Tricorn protease N-terminal domain"/>
    <property type="match status" value="1"/>
</dbReference>
<comment type="caution">
    <text evidence="3">The sequence shown here is derived from an EMBL/GenBank/DDBJ whole genome shotgun (WGS) entry which is preliminary data.</text>
</comment>
<protein>
    <recommendedName>
        <fullName evidence="5">Lipoprotein LpqB beta-propeller domain-containing protein</fullName>
    </recommendedName>
</protein>
<dbReference type="RefSeq" id="WP_110564863.1">
    <property type="nucleotide sequence ID" value="NZ_PYBV01000021.1"/>
</dbReference>
<dbReference type="InterPro" id="IPR011042">
    <property type="entry name" value="6-blade_b-propeller_TolB-like"/>
</dbReference>
<dbReference type="OrthoDB" id="3361126at2"/>
<gene>
    <name evidence="3" type="ORF">C7C45_18320</name>
</gene>
<dbReference type="EMBL" id="PYBV01000021">
    <property type="protein sequence ID" value="PYC68918.1"/>
    <property type="molecule type" value="Genomic_DNA"/>
</dbReference>
<keyword evidence="4" id="KW-1185">Reference proteome</keyword>
<feature type="signal peptide" evidence="2">
    <location>
        <begin position="1"/>
        <end position="37"/>
    </location>
</feature>
<evidence type="ECO:0000256" key="1">
    <source>
        <dbReference type="SAM" id="MobiDB-lite"/>
    </source>
</evidence>
<sequence length="379" mass="38745">MNLGPLTQPARLAAPACRSRVLVGTAALLFMAVGVTACGPSGPDRASAPAENGNAVPATSDTSVGGGGGSGSGAAPVTAAPASSPVGPAVGSSQWPQLTWYTAQEYGAAKNAPARVSRRTSDGSWQLVRAGRPGNGTAAGQIAVAPDGRRAAWVEASAKRLVISDFDGTKQRTIPTQGQQTCAPSWLDSDRVLFGLGREKDWTIVAINADGTGRKVVATRQASCPTVSGGWIAQFTDRAVHVRDERGGPRTISPRIPSGLVIDGVAGTSRDGRSLVISTHVPNAGECGCGWRFRTYRVDAASGKATELTPLDRAWNEPTGHGQAIEAVALADGGLVVQVNTATPADDAPAYRLVRYAADGRVLASTAVPAGQPWGGLLG</sequence>
<name>A0A318NHP4_9ACTN</name>
<keyword evidence="2" id="KW-0732">Signal</keyword>
<evidence type="ECO:0000313" key="4">
    <source>
        <dbReference type="Proteomes" id="UP000248333"/>
    </source>
</evidence>
<dbReference type="AlphaFoldDB" id="A0A318NHP4"/>
<evidence type="ECO:0008006" key="5">
    <source>
        <dbReference type="Google" id="ProtNLM"/>
    </source>
</evidence>
<organism evidence="3 4">
    <name type="scientific">Micromonospora arborensis</name>
    <dbReference type="NCBI Taxonomy" id="2116518"/>
    <lineage>
        <taxon>Bacteria</taxon>
        <taxon>Bacillati</taxon>
        <taxon>Actinomycetota</taxon>
        <taxon>Actinomycetes</taxon>
        <taxon>Micromonosporales</taxon>
        <taxon>Micromonosporaceae</taxon>
        <taxon>Micromonospora</taxon>
    </lineage>
</organism>
<feature type="chain" id="PRO_5039671154" description="Lipoprotein LpqB beta-propeller domain-containing protein" evidence="2">
    <location>
        <begin position="38"/>
        <end position="379"/>
    </location>
</feature>
<proteinExistence type="predicted"/>
<dbReference type="Proteomes" id="UP000248333">
    <property type="component" value="Unassembled WGS sequence"/>
</dbReference>
<accession>A0A318NHP4</accession>